<evidence type="ECO:0000313" key="2">
    <source>
        <dbReference type="Proteomes" id="UP001194580"/>
    </source>
</evidence>
<feature type="non-terminal residue" evidence="1">
    <location>
        <position position="1"/>
    </location>
</feature>
<proteinExistence type="predicted"/>
<name>A0AAD4DFI0_9FUNG</name>
<gene>
    <name evidence="1" type="ORF">BGZ95_007161</name>
</gene>
<keyword evidence="2" id="KW-1185">Reference proteome</keyword>
<dbReference type="AlphaFoldDB" id="A0AAD4DFI0"/>
<sequence length="94" mass="10499">MQAQERAQAVYPVDHNGLSPVSGVPPTFTDIAFITTYLDSSAGMEVMFWRDIRAIFMDAVYVRHNSRTLDFLKDANGNTLVPLRVAALQRAVLE</sequence>
<dbReference type="Proteomes" id="UP001194580">
    <property type="component" value="Unassembled WGS sequence"/>
</dbReference>
<organism evidence="1 2">
    <name type="scientific">Linnemannia exigua</name>
    <dbReference type="NCBI Taxonomy" id="604196"/>
    <lineage>
        <taxon>Eukaryota</taxon>
        <taxon>Fungi</taxon>
        <taxon>Fungi incertae sedis</taxon>
        <taxon>Mucoromycota</taxon>
        <taxon>Mortierellomycotina</taxon>
        <taxon>Mortierellomycetes</taxon>
        <taxon>Mortierellales</taxon>
        <taxon>Mortierellaceae</taxon>
        <taxon>Linnemannia</taxon>
    </lineage>
</organism>
<protein>
    <submittedName>
        <fullName evidence="1">Uncharacterized protein</fullName>
    </submittedName>
</protein>
<comment type="caution">
    <text evidence="1">The sequence shown here is derived from an EMBL/GenBank/DDBJ whole genome shotgun (WGS) entry which is preliminary data.</text>
</comment>
<reference evidence="1" key="1">
    <citation type="journal article" date="2020" name="Fungal Divers.">
        <title>Resolving the Mortierellaceae phylogeny through synthesis of multi-gene phylogenetics and phylogenomics.</title>
        <authorList>
            <person name="Vandepol N."/>
            <person name="Liber J."/>
            <person name="Desiro A."/>
            <person name="Na H."/>
            <person name="Kennedy M."/>
            <person name="Barry K."/>
            <person name="Grigoriev I.V."/>
            <person name="Miller A.N."/>
            <person name="O'Donnell K."/>
            <person name="Stajich J.E."/>
            <person name="Bonito G."/>
        </authorList>
    </citation>
    <scope>NUCLEOTIDE SEQUENCE</scope>
    <source>
        <strain evidence="1">NRRL 28262</strain>
    </source>
</reference>
<evidence type="ECO:0000313" key="1">
    <source>
        <dbReference type="EMBL" id="KAG0276697.1"/>
    </source>
</evidence>
<accession>A0AAD4DFI0</accession>
<dbReference type="EMBL" id="JAAAIL010000345">
    <property type="protein sequence ID" value="KAG0276697.1"/>
    <property type="molecule type" value="Genomic_DNA"/>
</dbReference>